<organism evidence="2 3">
    <name type="scientific">psittacine adenovirus 4</name>
    <dbReference type="NCBI Taxonomy" id="2773287"/>
    <lineage>
        <taxon>Viruses</taxon>
        <taxon>Varidnaviria</taxon>
        <taxon>Bamfordvirae</taxon>
        <taxon>Preplasmiviricota</taxon>
        <taxon>Polisuviricotina</taxon>
        <taxon>Pharingeaviricetes</taxon>
        <taxon>Rowavirales</taxon>
        <taxon>Adenoviridae</taxon>
        <taxon>Aviadenovirus</taxon>
        <taxon>Aviadenovirus rubri</taxon>
        <taxon>Psittacine aviadenovirus B</taxon>
    </lineage>
</organism>
<evidence type="ECO:0000313" key="3">
    <source>
        <dbReference type="Proteomes" id="UP000241841"/>
    </source>
</evidence>
<name>A0A1P8SW85_9ADEN</name>
<dbReference type="EMBL" id="KX577802">
    <property type="protein sequence ID" value="APY28363.1"/>
    <property type="molecule type" value="Genomic_DNA"/>
</dbReference>
<proteinExistence type="predicted"/>
<reference evidence="3" key="1">
    <citation type="journal article" date="2017" name="Virology">
        <title>A novel pathogenic aviadenovirus from red-bellied parrots (Poicephalus rufiventris) unveils deep recombination events among avian host lineages.</title>
        <authorList>
            <person name="Das S."/>
            <person name="Fearnside K."/>
            <person name="Sarker S."/>
            <person name="Forwood J.K."/>
            <person name="Raidal S.R."/>
        </authorList>
    </citation>
    <scope>NUCLEOTIDE SEQUENCE [LARGE SCALE GENOMIC DNA]</scope>
</reference>
<sequence>MTLNQYLLGVAMPHTKFVLPGARSWVPEVPPPKRPRLLTVADNDSTNNENETTLNLVYPFWWTTGLGGGGTPGGGSGSGTNITVNPAGPLVLENGVLSVQLYNPIVLNSGAIRLAFDGNTLALSNQDEKLMVKTSAPLVKGGGGGITLGYDPSMFGLSATNGALQILLAPNNNPLSTSTSGLTLNYDPNMFGLNAGALQLLVDSAGPLSSSSSGLTLNADPTYFTVNNGQLSFNAPSYVSPYAVFEVTSTSWRTYSGTVRSSASNNWSVSYKCLIVNSGGLCNGVINICLPRTSVSSAQSPISFTFVLCLSVGQSSVGASNLSTLNTPTVTPAGGNRYFYPTTKQEVGSYLGVDPDSWYISPSTQGLTKITFNPISAGSTTFSQATCGYSQGTLSILEGAVPPLVMVFTYSIPINSGSWAGSGSSTSGDLLVTGPLSFSYQGAPYSAAQWNQA</sequence>
<dbReference type="GO" id="GO:0019062">
    <property type="term" value="P:virion attachment to host cell"/>
    <property type="evidence" value="ECO:0007669"/>
    <property type="project" value="InterPro"/>
</dbReference>
<keyword evidence="3" id="KW-1185">Reference proteome</keyword>
<evidence type="ECO:0000313" key="2">
    <source>
        <dbReference type="EMBL" id="APY28363.1"/>
    </source>
</evidence>
<dbReference type="Pfam" id="PF06536">
    <property type="entry name" value="Av_adeno_fibre"/>
    <property type="match status" value="1"/>
</dbReference>
<feature type="domain" description="Avian adenovirus fibre N-terminal" evidence="1">
    <location>
        <begin position="173"/>
        <end position="222"/>
    </location>
</feature>
<dbReference type="InterPro" id="IPR038486">
    <property type="entry name" value="Fiber_prot_C_sf"/>
</dbReference>
<dbReference type="Proteomes" id="UP000241841">
    <property type="component" value="Segment"/>
</dbReference>
<dbReference type="InterPro" id="IPR010537">
    <property type="entry name" value="Avian_adenovirus_fibre_N"/>
</dbReference>
<protein>
    <submittedName>
        <fullName evidence="2">Fiber 1</fullName>
    </submittedName>
</protein>
<dbReference type="Gene3D" id="2.60.90.30">
    <property type="entry name" value="Fiber protein 1, C-terminal domain"/>
    <property type="match status" value="1"/>
</dbReference>
<evidence type="ECO:0000259" key="1">
    <source>
        <dbReference type="Pfam" id="PF06536"/>
    </source>
</evidence>
<accession>A0A1P8SW85</accession>